<gene>
    <name evidence="1" type="ORF">E5357_06165</name>
</gene>
<protein>
    <submittedName>
        <fullName evidence="1">Phage portal protein</fullName>
    </submittedName>
</protein>
<dbReference type="Proteomes" id="UP000307720">
    <property type="component" value="Unassembled WGS sequence"/>
</dbReference>
<name>A0AC61R0J4_9FIRM</name>
<dbReference type="EMBL" id="SRZB01000009">
    <property type="protein sequence ID" value="TGX99193.1"/>
    <property type="molecule type" value="Genomic_DNA"/>
</dbReference>
<evidence type="ECO:0000313" key="2">
    <source>
        <dbReference type="Proteomes" id="UP000307720"/>
    </source>
</evidence>
<accession>A0AC61R0J4</accession>
<reference evidence="1" key="1">
    <citation type="submission" date="2019-04" db="EMBL/GenBank/DDBJ databases">
        <title>Microbes associate with the intestines of laboratory mice.</title>
        <authorList>
            <person name="Navarre W."/>
            <person name="Wong E."/>
            <person name="Huang K."/>
            <person name="Tropini C."/>
            <person name="Ng K."/>
            <person name="Yu B."/>
        </authorList>
    </citation>
    <scope>NUCLEOTIDE SEQUENCE</scope>
    <source>
        <strain evidence="1">NM72_1-8</strain>
    </source>
</reference>
<comment type="caution">
    <text evidence="1">The sequence shown here is derived from an EMBL/GenBank/DDBJ whole genome shotgun (WGS) entry which is preliminary data.</text>
</comment>
<proteinExistence type="predicted"/>
<keyword evidence="2" id="KW-1185">Reference proteome</keyword>
<sequence>MGAILLRNADTGGKKMNIWPFGKHKEEIRADTSLEKGEIVESDVLLRTLLGKSTVTKEKTLELPAVQACINLIAGTISSLPIKLYKEDSSGNVQEVKGDGRTFLLNSDTGDTLTATQFWRAVLEDYFLGKGGYAFINWRGLKVSSIHYVDERRISIQQNTDPIFKDYDILVEGARYRPHQFFKILRKTRDGMRSRSVFDDSPLIISTAYSELKYEENLTRKGGNKRGFLKSSRQLTREAMDILKEAFRRLYSNSEENVVVLNNGIEFQEASNTSVEMQLNENKKANSVEICKLFGIPGAMLSGNPSDKDVDSFIRTCMAIMNDIECSLDRDLLLESEKGLFYWAFDTKELTRGNIKDRYEAYKIALEKNFMQIDEVREKEDMEPIGFEWITLGLDQVLFNPQTEQIYTPNTNALQDMKSIQTSFSKTKPEGIEGN</sequence>
<organism evidence="1 2">
    <name type="scientific">Hominisplanchenecus murintestinalis</name>
    <dbReference type="NCBI Taxonomy" id="2941517"/>
    <lineage>
        <taxon>Bacteria</taxon>
        <taxon>Bacillati</taxon>
        <taxon>Bacillota</taxon>
        <taxon>Clostridia</taxon>
        <taxon>Lachnospirales</taxon>
        <taxon>Lachnospiraceae</taxon>
        <taxon>Hominisplanchenecus</taxon>
    </lineage>
</organism>
<evidence type="ECO:0000313" key="1">
    <source>
        <dbReference type="EMBL" id="TGX99193.1"/>
    </source>
</evidence>